<evidence type="ECO:0000256" key="1">
    <source>
        <dbReference type="ARBA" id="ARBA00004123"/>
    </source>
</evidence>
<keyword evidence="9" id="KW-0539">Nucleus</keyword>
<dbReference type="Pfam" id="PF00004">
    <property type="entry name" value="AAA"/>
    <property type="match status" value="1"/>
</dbReference>
<evidence type="ECO:0000256" key="7">
    <source>
        <dbReference type="ARBA" id="ARBA00022840"/>
    </source>
</evidence>
<comment type="subcellular location">
    <subcellularLocation>
        <location evidence="1">Nucleus</location>
    </subcellularLocation>
</comment>
<evidence type="ECO:0000256" key="9">
    <source>
        <dbReference type="ARBA" id="ARBA00023242"/>
    </source>
</evidence>
<evidence type="ECO:0000313" key="13">
    <source>
        <dbReference type="Proteomes" id="UP000256964"/>
    </source>
</evidence>
<dbReference type="SMART" id="SM00382">
    <property type="entry name" value="AAA"/>
    <property type="match status" value="1"/>
</dbReference>
<dbReference type="GO" id="GO:0006281">
    <property type="term" value="P:DNA repair"/>
    <property type="evidence" value="ECO:0007669"/>
    <property type="project" value="InterPro"/>
</dbReference>
<reference evidence="12 13" key="1">
    <citation type="journal article" date="2018" name="Biotechnol. Biofuels">
        <title>Integrative visual omics of the white-rot fungus Polyporus brumalis exposes the biotechnological potential of its oxidative enzymes for delignifying raw plant biomass.</title>
        <authorList>
            <person name="Miyauchi S."/>
            <person name="Rancon A."/>
            <person name="Drula E."/>
            <person name="Hage H."/>
            <person name="Chaduli D."/>
            <person name="Favel A."/>
            <person name="Grisel S."/>
            <person name="Henrissat B."/>
            <person name="Herpoel-Gimbert I."/>
            <person name="Ruiz-Duenas F.J."/>
            <person name="Chevret D."/>
            <person name="Hainaut M."/>
            <person name="Lin J."/>
            <person name="Wang M."/>
            <person name="Pangilinan J."/>
            <person name="Lipzen A."/>
            <person name="Lesage-Meessen L."/>
            <person name="Navarro D."/>
            <person name="Riley R."/>
            <person name="Grigoriev I.V."/>
            <person name="Zhou S."/>
            <person name="Raouche S."/>
            <person name="Rosso M.N."/>
        </authorList>
    </citation>
    <scope>NUCLEOTIDE SEQUENCE [LARGE SCALE GENOMIC DNA]</scope>
    <source>
        <strain evidence="12 13">BRFM 1820</strain>
    </source>
</reference>
<dbReference type="GO" id="GO:0003677">
    <property type="term" value="F:DNA binding"/>
    <property type="evidence" value="ECO:0007669"/>
    <property type="project" value="UniProtKB-KW"/>
</dbReference>
<dbReference type="GO" id="GO:0005524">
    <property type="term" value="F:ATP binding"/>
    <property type="evidence" value="ECO:0007669"/>
    <property type="project" value="UniProtKB-KW"/>
</dbReference>
<dbReference type="SUPFAM" id="SSF52540">
    <property type="entry name" value="P-loop containing nucleoside triphosphate hydrolases"/>
    <property type="match status" value="1"/>
</dbReference>
<dbReference type="Pfam" id="PF25361">
    <property type="entry name" value="AAA_lid_RFC1"/>
    <property type="match status" value="1"/>
</dbReference>
<dbReference type="InterPro" id="IPR036420">
    <property type="entry name" value="BRCT_dom_sf"/>
</dbReference>
<keyword evidence="4" id="KW-0597">Phosphoprotein</keyword>
<dbReference type="OrthoDB" id="446168at2759"/>
<dbReference type="CDD" id="cd18140">
    <property type="entry name" value="HLD_clamp_RFC"/>
    <property type="match status" value="1"/>
</dbReference>
<dbReference type="Pfam" id="PF08519">
    <property type="entry name" value="RFC1"/>
    <property type="match status" value="1"/>
</dbReference>
<evidence type="ECO:0000256" key="4">
    <source>
        <dbReference type="ARBA" id="ARBA00022553"/>
    </source>
</evidence>
<dbReference type="Gene3D" id="1.10.8.60">
    <property type="match status" value="1"/>
</dbReference>
<comment type="similarity">
    <text evidence="2">Belongs to the activator 1 large subunit family.</text>
</comment>
<evidence type="ECO:0000256" key="3">
    <source>
        <dbReference type="ARBA" id="ARBA00020401"/>
    </source>
</evidence>
<dbReference type="GO" id="GO:0005634">
    <property type="term" value="C:nucleus"/>
    <property type="evidence" value="ECO:0007669"/>
    <property type="project" value="UniProtKB-SubCell"/>
</dbReference>
<evidence type="ECO:0000256" key="8">
    <source>
        <dbReference type="ARBA" id="ARBA00023125"/>
    </source>
</evidence>
<dbReference type="GO" id="GO:0006271">
    <property type="term" value="P:DNA strand elongation involved in DNA replication"/>
    <property type="evidence" value="ECO:0007669"/>
    <property type="project" value="UniProtKB-ARBA"/>
</dbReference>
<evidence type="ECO:0000256" key="2">
    <source>
        <dbReference type="ARBA" id="ARBA00006116"/>
    </source>
</evidence>
<dbReference type="Gene3D" id="3.40.50.10190">
    <property type="entry name" value="BRCT domain"/>
    <property type="match status" value="1"/>
</dbReference>
<dbReference type="Gene3D" id="1.20.272.10">
    <property type="match status" value="1"/>
</dbReference>
<gene>
    <name evidence="12" type="ORF">OH76DRAFT_1352265</name>
</gene>
<name>A0A371D7P4_9APHY</name>
<dbReference type="GO" id="GO:0016887">
    <property type="term" value="F:ATP hydrolysis activity"/>
    <property type="evidence" value="ECO:0007669"/>
    <property type="project" value="InterPro"/>
</dbReference>
<dbReference type="Proteomes" id="UP000256964">
    <property type="component" value="Unassembled WGS sequence"/>
</dbReference>
<dbReference type="GO" id="GO:0003689">
    <property type="term" value="F:DNA clamp loader activity"/>
    <property type="evidence" value="ECO:0007669"/>
    <property type="project" value="InterPro"/>
</dbReference>
<dbReference type="FunFam" id="1.20.272.10:FF:000005">
    <property type="entry name" value="Replication factor C subunit 1"/>
    <property type="match status" value="1"/>
</dbReference>
<organism evidence="12 13">
    <name type="scientific">Lentinus brumalis</name>
    <dbReference type="NCBI Taxonomy" id="2498619"/>
    <lineage>
        <taxon>Eukaryota</taxon>
        <taxon>Fungi</taxon>
        <taxon>Dikarya</taxon>
        <taxon>Basidiomycota</taxon>
        <taxon>Agaricomycotina</taxon>
        <taxon>Agaricomycetes</taxon>
        <taxon>Polyporales</taxon>
        <taxon>Polyporaceae</taxon>
        <taxon>Lentinus</taxon>
    </lineage>
</organism>
<dbReference type="CDD" id="cd00009">
    <property type="entry name" value="AAA"/>
    <property type="match status" value="1"/>
</dbReference>
<feature type="domain" description="BRCT" evidence="11">
    <location>
        <begin position="20"/>
        <end position="101"/>
    </location>
</feature>
<keyword evidence="7" id="KW-0067">ATP-binding</keyword>
<dbReference type="InterPro" id="IPR003959">
    <property type="entry name" value="ATPase_AAA_core"/>
</dbReference>
<dbReference type="Gene3D" id="3.40.50.300">
    <property type="entry name" value="P-loop containing nucleotide triphosphate hydrolases"/>
    <property type="match status" value="1"/>
</dbReference>
<dbReference type="InterPro" id="IPR013725">
    <property type="entry name" value="DNA_replication_fac_RFC1_C"/>
</dbReference>
<evidence type="ECO:0000313" key="12">
    <source>
        <dbReference type="EMBL" id="RDX48557.1"/>
    </source>
</evidence>
<dbReference type="FunFam" id="3.40.50.300:FF:000395">
    <property type="entry name" value="Replication factor C subunit 1"/>
    <property type="match status" value="1"/>
</dbReference>
<evidence type="ECO:0000259" key="11">
    <source>
        <dbReference type="PROSITE" id="PS50172"/>
    </source>
</evidence>
<dbReference type="PROSITE" id="PS50172">
    <property type="entry name" value="BRCT"/>
    <property type="match status" value="1"/>
</dbReference>
<dbReference type="SMART" id="SM00292">
    <property type="entry name" value="BRCT"/>
    <property type="match status" value="1"/>
</dbReference>
<feature type="compositionally biased region" description="Low complexity" evidence="10">
    <location>
        <begin position="700"/>
        <end position="709"/>
    </location>
</feature>
<keyword evidence="5" id="KW-0235">DNA replication</keyword>
<feature type="compositionally biased region" description="Acidic residues" evidence="10">
    <location>
        <begin position="656"/>
        <end position="681"/>
    </location>
</feature>
<dbReference type="AlphaFoldDB" id="A0A371D7P4"/>
<evidence type="ECO:0000256" key="5">
    <source>
        <dbReference type="ARBA" id="ARBA00022705"/>
    </source>
</evidence>
<dbReference type="PANTHER" id="PTHR23389">
    <property type="entry name" value="CHROMOSOME TRANSMISSION FIDELITY FACTOR 18"/>
    <property type="match status" value="1"/>
</dbReference>
<dbReference type="InterPro" id="IPR001357">
    <property type="entry name" value="BRCT_dom"/>
</dbReference>
<dbReference type="FunFam" id="3.40.50.10190:FF:000001">
    <property type="entry name" value="Replication factor C subunit 1"/>
    <property type="match status" value="1"/>
</dbReference>
<evidence type="ECO:0000256" key="6">
    <source>
        <dbReference type="ARBA" id="ARBA00022741"/>
    </source>
</evidence>
<keyword evidence="6" id="KW-0547">Nucleotide-binding</keyword>
<dbReference type="PIRSF" id="PIRSF036578">
    <property type="entry name" value="RFC1"/>
    <property type="match status" value="1"/>
</dbReference>
<sequence length="715" mass="77946">MRAGRAGPSNPGSKEIPIPSDPNCLAGLSFVFTGELSSLSRDEATELAKRYGGRVTGQPSSKTSFVVLGADAGPSKLKAIEKNKLKTLDEDGFLNLIATRKEQEAIRQSAKEMEKREKQAAKETAASGVAAKPAATNQLWTDRYAPQTLKEVCGNKSNIEKLQAWLGSWDSSLKSSFKKPGKDGMNIFRAIMITGPPGIGKTTSAHLCAKLAGFTPIELNASDARSKKLVENSTNIMNTSLDGWMTGGVKTNAAGVTITDKSCLIMDEVDGMSAGDRGGVGALTALIKKTKVPIICIANDRGAQKLKPLINVTYNMTFRRPEAQAIRSRILSILYKEKMKIPANVIDQLVQGAQSDIRQVLNMLATWRLSNTTMDFDEGKSMVKMNEKYSVMTPFGVINKMLGPQMFSQTSRETLGDKMELYFHDPSFVPLFMQENYLKTTPSRIKNADGPEKTLKHLELMDKAARSLSDGDLVDSLIHGPNQYWSLMPLHAVCSTVRPASFLYGMGAGYGGPNAMSFPQWLGQNSKQTKLSRQLTDVQARMRLKVSGDKSEIRQSYIPSLFPHIVQPLMEKGASAVDDTIEFMDEYFLTREDWDTIVELGVGDNNDTQVLKKISTATKTSFTKKYNSRDHPVAFHKAEALGKAPKKIAAAGPAPDLEEAFDVDDEVPDEEEKEEADDNIENDSLIKASKGKAKGKATAKGKAAPVAKGKAAKKG</sequence>
<feature type="region of interest" description="Disordered" evidence="10">
    <location>
        <begin position="1"/>
        <end position="20"/>
    </location>
</feature>
<dbReference type="InterPro" id="IPR047854">
    <property type="entry name" value="RFC_lid"/>
</dbReference>
<dbReference type="FunFam" id="1.10.8.60:FF:000021">
    <property type="entry name" value="Replication factor C subunit 1"/>
    <property type="match status" value="1"/>
</dbReference>
<dbReference type="SUPFAM" id="SSF48019">
    <property type="entry name" value="post-AAA+ oligomerization domain-like"/>
    <property type="match status" value="1"/>
</dbReference>
<dbReference type="InterPro" id="IPR012178">
    <property type="entry name" value="RFC1"/>
</dbReference>
<accession>A0A371D7P4</accession>
<dbReference type="Pfam" id="PF00533">
    <property type="entry name" value="BRCT"/>
    <property type="match status" value="1"/>
</dbReference>
<dbReference type="InterPro" id="IPR003593">
    <property type="entry name" value="AAA+_ATPase"/>
</dbReference>
<keyword evidence="13" id="KW-1185">Reference proteome</keyword>
<dbReference type="EMBL" id="KZ857411">
    <property type="protein sequence ID" value="RDX48557.1"/>
    <property type="molecule type" value="Genomic_DNA"/>
</dbReference>
<dbReference type="InterPro" id="IPR027417">
    <property type="entry name" value="P-loop_NTPase"/>
</dbReference>
<feature type="compositionally biased region" description="Basic residues" evidence="10">
    <location>
        <begin position="689"/>
        <end position="699"/>
    </location>
</feature>
<feature type="region of interest" description="Disordered" evidence="10">
    <location>
        <begin position="652"/>
        <end position="715"/>
    </location>
</feature>
<proteinExistence type="inferred from homology"/>
<evidence type="ECO:0000256" key="10">
    <source>
        <dbReference type="SAM" id="MobiDB-lite"/>
    </source>
</evidence>
<protein>
    <recommendedName>
        <fullName evidence="3">Replication factor C subunit 1</fullName>
    </recommendedName>
</protein>
<dbReference type="GO" id="GO:0005663">
    <property type="term" value="C:DNA replication factor C complex"/>
    <property type="evidence" value="ECO:0007669"/>
    <property type="project" value="InterPro"/>
</dbReference>
<dbReference type="PANTHER" id="PTHR23389:SF6">
    <property type="entry name" value="REPLICATION FACTOR C SUBUNIT 1"/>
    <property type="match status" value="1"/>
</dbReference>
<keyword evidence="8" id="KW-0238">DNA-binding</keyword>
<dbReference type="SUPFAM" id="SSF52113">
    <property type="entry name" value="BRCT domain"/>
    <property type="match status" value="1"/>
</dbReference>
<dbReference type="InterPro" id="IPR008921">
    <property type="entry name" value="DNA_pol3_clamp-load_cplx_C"/>
</dbReference>
<dbReference type="STRING" id="139420.A0A371D7P4"/>